<dbReference type="EMBL" id="AEVO01000015">
    <property type="protein sequence ID" value="EFY07805.1"/>
    <property type="molecule type" value="Genomic_DNA"/>
</dbReference>
<dbReference type="Proteomes" id="UP000018458">
    <property type="component" value="Unassembled WGS sequence"/>
</dbReference>
<organism evidence="2 3">
    <name type="scientific">Succinatimonas hippei (strain DSM 22608 / JCM 16073 / KCTC 15190 / YIT 12066)</name>
    <dbReference type="NCBI Taxonomy" id="762983"/>
    <lineage>
        <taxon>Bacteria</taxon>
        <taxon>Pseudomonadati</taxon>
        <taxon>Pseudomonadota</taxon>
        <taxon>Gammaproteobacteria</taxon>
        <taxon>Aeromonadales</taxon>
        <taxon>Succinivibrionaceae</taxon>
        <taxon>Succinatimonas</taxon>
    </lineage>
</organism>
<proteinExistence type="predicted"/>
<dbReference type="PROSITE" id="PS00616">
    <property type="entry name" value="HIS_ACID_PHOSPHAT_1"/>
    <property type="match status" value="1"/>
</dbReference>
<evidence type="ECO:0000313" key="2">
    <source>
        <dbReference type="EMBL" id="EFY07805.1"/>
    </source>
</evidence>
<dbReference type="CDD" id="cd07061">
    <property type="entry name" value="HP_HAP_like"/>
    <property type="match status" value="1"/>
</dbReference>
<dbReference type="InterPro" id="IPR033379">
    <property type="entry name" value="Acid_Pase_AS"/>
</dbReference>
<name>E8LI73_SUCHY</name>
<comment type="caution">
    <text evidence="2">The sequence shown here is derived from an EMBL/GenBank/DDBJ whole genome shotgun (WGS) entry which is preliminary data.</text>
</comment>
<keyword evidence="3" id="KW-1185">Reference proteome</keyword>
<dbReference type="STRING" id="762983.HMPREF9444_00388"/>
<feature type="chain" id="PRO_5003227239" evidence="1">
    <location>
        <begin position="25"/>
        <end position="403"/>
    </location>
</feature>
<dbReference type="Pfam" id="PF00328">
    <property type="entry name" value="His_Phos_2"/>
    <property type="match status" value="1"/>
</dbReference>
<accession>E8LI73</accession>
<dbReference type="Gene3D" id="3.40.50.1240">
    <property type="entry name" value="Phosphoglycerate mutase-like"/>
    <property type="match status" value="2"/>
</dbReference>
<evidence type="ECO:0000313" key="3">
    <source>
        <dbReference type="Proteomes" id="UP000018458"/>
    </source>
</evidence>
<sequence length="403" mass="44852">MKLLNKMSAACAVIFISSFFGVMAAENSFYAFAPCADAKLEKIVVLSRHGVRSPTQDYQTLSSWSKNDWPQWNVPSGYLTDRGYFLIKSQWEHLKKILIKDSVYKNNLFKSVKIIADSDQRTVKTAEAIREGISSENTIYSDKKDVYPLFHPVKAGIVKLNAQDVQESIINRVNSTKQQDAINLIQTITNCCSQSICGRNAPCNLSNIQDSVTVKDNDVKLLGEKAIASSIAEIFLLEYGQWTDRNAGWGQVDEKTLTKLLSLHNEVFDALNRQNAVALSRGGTLLNALKNEINDRASHIAFFVGHDTNISNIGGLADLTWSIPDQGVNSIPPGCAIVFLRWNSETENNQYVTAAIAAPSIKFIHSENPDKERLFLISANLNCEGKICSLTKFNKKIDRALNR</sequence>
<reference evidence="2 3" key="1">
    <citation type="submission" date="2011-01" db="EMBL/GenBank/DDBJ databases">
        <authorList>
            <person name="Weinstock G."/>
            <person name="Sodergren E."/>
            <person name="Clifton S."/>
            <person name="Fulton L."/>
            <person name="Fulton B."/>
            <person name="Courtney L."/>
            <person name="Fronick C."/>
            <person name="Harrison M."/>
            <person name="Strong C."/>
            <person name="Farmer C."/>
            <person name="Delahaunty K."/>
            <person name="Markovic C."/>
            <person name="Hall O."/>
            <person name="Minx P."/>
            <person name="Tomlinson C."/>
            <person name="Mitreva M."/>
            <person name="Hou S."/>
            <person name="Chen J."/>
            <person name="Wollam A."/>
            <person name="Pepin K.H."/>
            <person name="Johnson M."/>
            <person name="Bhonagiri V."/>
            <person name="Zhang X."/>
            <person name="Suruliraj S."/>
            <person name="Warren W."/>
            <person name="Chinwalla A."/>
            <person name="Mardis E.R."/>
            <person name="Wilson R.K."/>
        </authorList>
    </citation>
    <scope>NUCLEOTIDE SEQUENCE [LARGE SCALE GENOMIC DNA]</scope>
    <source>
        <strain evidence="3">DSM 22608 / JCM 16073 / KCTC 15190 / YIT 12066</strain>
    </source>
</reference>
<dbReference type="OrthoDB" id="395886at2"/>
<dbReference type="InterPro" id="IPR029033">
    <property type="entry name" value="His_PPase_superfam"/>
</dbReference>
<protein>
    <submittedName>
        <fullName evidence="2">Histidine acid phosphatase</fullName>
    </submittedName>
</protein>
<keyword evidence="1" id="KW-0732">Signal</keyword>
<dbReference type="AlphaFoldDB" id="E8LI73"/>
<dbReference type="eggNOG" id="ENOG502Z7K9">
    <property type="taxonomic scope" value="Bacteria"/>
</dbReference>
<gene>
    <name evidence="2" type="ORF">HMPREF9444_00388</name>
</gene>
<feature type="signal peptide" evidence="1">
    <location>
        <begin position="1"/>
        <end position="24"/>
    </location>
</feature>
<dbReference type="InterPro" id="IPR000560">
    <property type="entry name" value="His_Pase_clade-2"/>
</dbReference>
<dbReference type="SUPFAM" id="SSF53254">
    <property type="entry name" value="Phosphoglycerate mutase-like"/>
    <property type="match status" value="1"/>
</dbReference>
<dbReference type="RefSeq" id="WP_009142611.1">
    <property type="nucleotide sequence ID" value="NZ_GL830953.1"/>
</dbReference>
<dbReference type="HOGENOM" id="CLU_030561_3_1_6"/>
<evidence type="ECO:0000256" key="1">
    <source>
        <dbReference type="SAM" id="SignalP"/>
    </source>
</evidence>